<evidence type="ECO:0000313" key="2">
    <source>
        <dbReference type="Proteomes" id="UP000580856"/>
    </source>
</evidence>
<keyword evidence="2" id="KW-1185">Reference proteome</keyword>
<dbReference type="Proteomes" id="UP000580856">
    <property type="component" value="Unassembled WGS sequence"/>
</dbReference>
<gene>
    <name evidence="1" type="ORF">GGQ74_000832</name>
</gene>
<sequence length="108" mass="12307">MRTGVKIFGTFNGISPEAYEELRPELTFDEVEYANGTVTIAHDGYHPGAELLVIRVMECMREGAESGLDILDHDENTIIRYAIEHDGFRTRVINMDDATPVYPEHRHE</sequence>
<name>A0A846QL58_9BACT</name>
<dbReference type="AlphaFoldDB" id="A0A846QL58"/>
<evidence type="ECO:0000313" key="1">
    <source>
        <dbReference type="EMBL" id="NJB67192.1"/>
    </source>
</evidence>
<comment type="caution">
    <text evidence="1">The sequence shown here is derived from an EMBL/GenBank/DDBJ whole genome shotgun (WGS) entry which is preliminary data.</text>
</comment>
<organism evidence="1 2">
    <name type="scientific">Desulfobaculum xiamenense</name>
    <dbReference type="NCBI Taxonomy" id="995050"/>
    <lineage>
        <taxon>Bacteria</taxon>
        <taxon>Pseudomonadati</taxon>
        <taxon>Thermodesulfobacteriota</taxon>
        <taxon>Desulfovibrionia</taxon>
        <taxon>Desulfovibrionales</taxon>
        <taxon>Desulfovibrionaceae</taxon>
        <taxon>Desulfobaculum</taxon>
    </lineage>
</organism>
<reference evidence="1 2" key="1">
    <citation type="submission" date="2020-03" db="EMBL/GenBank/DDBJ databases">
        <title>Genomic Encyclopedia of Type Strains, Phase IV (KMG-IV): sequencing the most valuable type-strain genomes for metagenomic binning, comparative biology and taxonomic classification.</title>
        <authorList>
            <person name="Goeker M."/>
        </authorList>
    </citation>
    <scope>NUCLEOTIDE SEQUENCE [LARGE SCALE GENOMIC DNA]</scope>
    <source>
        <strain evidence="1 2">DSM 24233</strain>
    </source>
</reference>
<proteinExistence type="predicted"/>
<dbReference type="RefSeq" id="WP_167940270.1">
    <property type="nucleotide sequence ID" value="NZ_JAATJA010000001.1"/>
</dbReference>
<accession>A0A846QL58</accession>
<dbReference type="EMBL" id="JAATJA010000001">
    <property type="protein sequence ID" value="NJB67192.1"/>
    <property type="molecule type" value="Genomic_DNA"/>
</dbReference>
<protein>
    <submittedName>
        <fullName evidence="1">Uncharacterized protein</fullName>
    </submittedName>
</protein>